<sequence length="179" mass="20338">MNTANHFITTGSGQHFYFYNSGPDIVYIEDIALALSNLCRFTGHLDEFYSVAQHSVLASYLVPSEFALEALLHDASEAYCNDIAAPLKALLPDYRGIEKWVEGLISQKFGTPETISPEVKQADLIMLATERRDLFIDDDTEWAILRGIQPTNEFTINPLLPRQARKLFMERWHELSSKV</sequence>
<reference evidence="1 3" key="1">
    <citation type="submission" date="2018-06" db="EMBL/GenBank/DDBJ databases">
        <authorList>
            <consortium name="Pathogen Informatics"/>
            <person name="Doyle S."/>
        </authorList>
    </citation>
    <scope>NUCLEOTIDE SEQUENCE [LARGE SCALE GENOMIC DNA]</scope>
    <source>
        <strain evidence="1 3">NCTC5052</strain>
    </source>
</reference>
<gene>
    <name evidence="1" type="ORF">NCTC5052_02493</name>
    <name evidence="2" type="ORF">NCTC5052_02955</name>
</gene>
<evidence type="ECO:0000313" key="2">
    <source>
        <dbReference type="EMBL" id="STT94516.1"/>
    </source>
</evidence>
<evidence type="ECO:0000313" key="1">
    <source>
        <dbReference type="EMBL" id="STT94071.1"/>
    </source>
</evidence>
<protein>
    <recommendedName>
        <fullName evidence="4">HD family hydrolase</fullName>
    </recommendedName>
</protein>
<dbReference type="SUPFAM" id="SSF109604">
    <property type="entry name" value="HD-domain/PDEase-like"/>
    <property type="match status" value="1"/>
</dbReference>
<accession>A0A377XZ54</accession>
<proteinExistence type="predicted"/>
<organism evidence="1 3">
    <name type="scientific">Klebsiella pneumoniae</name>
    <dbReference type="NCBI Taxonomy" id="573"/>
    <lineage>
        <taxon>Bacteria</taxon>
        <taxon>Pseudomonadati</taxon>
        <taxon>Pseudomonadota</taxon>
        <taxon>Gammaproteobacteria</taxon>
        <taxon>Enterobacterales</taxon>
        <taxon>Enterobacteriaceae</taxon>
        <taxon>Klebsiella/Raoultella group</taxon>
        <taxon>Klebsiella</taxon>
        <taxon>Klebsiella pneumoniae complex</taxon>
    </lineage>
</organism>
<evidence type="ECO:0008006" key="4">
    <source>
        <dbReference type="Google" id="ProtNLM"/>
    </source>
</evidence>
<dbReference type="Proteomes" id="UP000254103">
    <property type="component" value="Unassembled WGS sequence"/>
</dbReference>
<dbReference type="EMBL" id="UGLJ01000002">
    <property type="protein sequence ID" value="STT94516.1"/>
    <property type="molecule type" value="Genomic_DNA"/>
</dbReference>
<dbReference type="Gene3D" id="1.10.3210.10">
    <property type="entry name" value="Hypothetical protein af1432"/>
    <property type="match status" value="1"/>
</dbReference>
<dbReference type="AlphaFoldDB" id="A0A377XZ54"/>
<dbReference type="EMBL" id="UGLJ01000002">
    <property type="protein sequence ID" value="STT94071.1"/>
    <property type="molecule type" value="Genomic_DNA"/>
</dbReference>
<name>A0A377XZ54_KLEPN</name>
<evidence type="ECO:0000313" key="3">
    <source>
        <dbReference type="Proteomes" id="UP000254103"/>
    </source>
</evidence>